<reference evidence="3" key="1">
    <citation type="journal article" date="2011" name="BMC Genomics">
        <title>Complete genome sequence of the filamentous anoxygenic phototrophic bacterium Chloroflexus aurantiacus.</title>
        <authorList>
            <person name="Tang K.H."/>
            <person name="Barry K."/>
            <person name="Chertkov O."/>
            <person name="Dalin E."/>
            <person name="Han C.S."/>
            <person name="Hauser L.J."/>
            <person name="Honchak B.M."/>
            <person name="Karbach L.E."/>
            <person name="Land M.L."/>
            <person name="Lapidus A."/>
            <person name="Larimer F.W."/>
            <person name="Mikhailova N."/>
            <person name="Pitluck S."/>
            <person name="Pierson B.K."/>
            <person name="Blankenship R.E."/>
        </authorList>
    </citation>
    <scope>NUCLEOTIDE SEQUENCE [LARGE SCALE GENOMIC DNA]</scope>
    <source>
        <strain evidence="3">ATCC 29366 / DSM 635 / J-10-fl</strain>
    </source>
</reference>
<dbReference type="PATRIC" id="fig|324602.8.peg.334"/>
<sequence>MKRHIGLAIHGGLALVIVGWSLWGAYTFWQFVFLTPWAAVGALLLIEAFALAGFALHVLGIPTPVAAARHLLPVASAAPALHSIHALAKGVGDLEAWALAGIVTLVLMLASYAVWRGLEALLLDRALLVQAEVEARAKHAEVAVQRIAAEAAAMVRIITAMRNAVQAHERAALPPAADLVLARVASYPEPQPAAPDSSPSATARTSDAAPRYQCPHCGAPLANLGQYGAARKHGYCRQCRPGTEARNG</sequence>
<evidence type="ECO:0000256" key="1">
    <source>
        <dbReference type="SAM" id="Phobius"/>
    </source>
</evidence>
<keyword evidence="1" id="KW-0812">Transmembrane</keyword>
<name>A9WCX0_CHLAA</name>
<dbReference type="STRING" id="324602.Caur_0287"/>
<dbReference type="EMBL" id="CP000909">
    <property type="protein sequence ID" value="ABY33539.1"/>
    <property type="molecule type" value="Genomic_DNA"/>
</dbReference>
<accession>A9WCX0</accession>
<evidence type="ECO:0000313" key="2">
    <source>
        <dbReference type="EMBL" id="ABY33539.1"/>
    </source>
</evidence>
<dbReference type="HOGENOM" id="CLU_1118602_0_0_0"/>
<dbReference type="KEGG" id="cau:Caur_0287"/>
<dbReference type="Proteomes" id="UP000002008">
    <property type="component" value="Chromosome"/>
</dbReference>
<dbReference type="RefSeq" id="WP_012256195.1">
    <property type="nucleotide sequence ID" value="NC_010175.1"/>
</dbReference>
<keyword evidence="1" id="KW-0472">Membrane</keyword>
<dbReference type="AlphaFoldDB" id="A9WCX0"/>
<dbReference type="EnsemblBacteria" id="ABY33539">
    <property type="protein sequence ID" value="ABY33539"/>
    <property type="gene ID" value="Caur_0287"/>
</dbReference>
<keyword evidence="1" id="KW-1133">Transmembrane helix</keyword>
<proteinExistence type="predicted"/>
<dbReference type="InParanoid" id="A9WCX0"/>
<keyword evidence="3" id="KW-1185">Reference proteome</keyword>
<protein>
    <submittedName>
        <fullName evidence="2">Uncharacterized protein</fullName>
    </submittedName>
</protein>
<feature type="transmembrane region" description="Helical" evidence="1">
    <location>
        <begin position="7"/>
        <end position="29"/>
    </location>
</feature>
<gene>
    <name evidence="2" type="ordered locus">Caur_0287</name>
</gene>
<evidence type="ECO:0000313" key="3">
    <source>
        <dbReference type="Proteomes" id="UP000002008"/>
    </source>
</evidence>
<organism evidence="2 3">
    <name type="scientific">Chloroflexus aurantiacus (strain ATCC 29366 / DSM 635 / J-10-fl)</name>
    <dbReference type="NCBI Taxonomy" id="324602"/>
    <lineage>
        <taxon>Bacteria</taxon>
        <taxon>Bacillati</taxon>
        <taxon>Chloroflexota</taxon>
        <taxon>Chloroflexia</taxon>
        <taxon>Chloroflexales</taxon>
        <taxon>Chloroflexineae</taxon>
        <taxon>Chloroflexaceae</taxon>
        <taxon>Chloroflexus</taxon>
    </lineage>
</organism>
<feature type="transmembrane region" description="Helical" evidence="1">
    <location>
        <begin position="35"/>
        <end position="59"/>
    </location>
</feature>
<feature type="transmembrane region" description="Helical" evidence="1">
    <location>
        <begin position="94"/>
        <end position="115"/>
    </location>
</feature>